<dbReference type="AlphaFoldDB" id="A0A1N7RUA7"/>
<gene>
    <name evidence="1" type="ORF">BN2475_170018</name>
</gene>
<accession>A0A1N7RUA7</accession>
<sequence length="63" mass="7096">MNPPRREPWGLDNYGSTARRVSGTTIRYGPGRAPAWAVKRPEGACIPRGVSRGDWIFTKHMEK</sequence>
<evidence type="ECO:0000313" key="2">
    <source>
        <dbReference type="Proteomes" id="UP000187012"/>
    </source>
</evidence>
<name>A0A1N7RUA7_9BURK</name>
<dbReference type="Proteomes" id="UP000187012">
    <property type="component" value="Unassembled WGS sequence"/>
</dbReference>
<evidence type="ECO:0000313" key="1">
    <source>
        <dbReference type="EMBL" id="SIT38715.1"/>
    </source>
</evidence>
<protein>
    <submittedName>
        <fullName evidence="1">Uncharacterized protein</fullName>
    </submittedName>
</protein>
<proteinExistence type="predicted"/>
<dbReference type="STRING" id="1247936.BN2475_170018"/>
<organism evidence="1 2">
    <name type="scientific">Paraburkholderia ribeironis</name>
    <dbReference type="NCBI Taxonomy" id="1247936"/>
    <lineage>
        <taxon>Bacteria</taxon>
        <taxon>Pseudomonadati</taxon>
        <taxon>Pseudomonadota</taxon>
        <taxon>Betaproteobacteria</taxon>
        <taxon>Burkholderiales</taxon>
        <taxon>Burkholderiaceae</taxon>
        <taxon>Paraburkholderia</taxon>
    </lineage>
</organism>
<dbReference type="EMBL" id="CYGX02000017">
    <property type="protein sequence ID" value="SIT38715.1"/>
    <property type="molecule type" value="Genomic_DNA"/>
</dbReference>
<keyword evidence="2" id="KW-1185">Reference proteome</keyword>
<reference evidence="1 2" key="1">
    <citation type="submission" date="2016-12" db="EMBL/GenBank/DDBJ databases">
        <authorList>
            <person name="Song W.-J."/>
            <person name="Kurnit D.M."/>
        </authorList>
    </citation>
    <scope>NUCLEOTIDE SEQUENCE [LARGE SCALE GENOMIC DNA]</scope>
    <source>
        <strain evidence="1 2">STM7296</strain>
    </source>
</reference>